<evidence type="ECO:0000256" key="2">
    <source>
        <dbReference type="ARBA" id="ARBA00022679"/>
    </source>
</evidence>
<dbReference type="SUPFAM" id="SSF53335">
    <property type="entry name" value="S-adenosyl-L-methionine-dependent methyltransferases"/>
    <property type="match status" value="1"/>
</dbReference>
<dbReference type="InterPro" id="IPR001525">
    <property type="entry name" value="C5_MeTfrase"/>
</dbReference>
<dbReference type="PANTHER" id="PTHR10629">
    <property type="entry name" value="CYTOSINE-SPECIFIC METHYLTRANSFERASE"/>
    <property type="match status" value="1"/>
</dbReference>
<keyword evidence="4" id="KW-0680">Restriction system</keyword>
<comment type="catalytic activity">
    <reaction evidence="5 8">
        <text>a 2'-deoxycytidine in DNA + S-adenosyl-L-methionine = a 5-methyl-2'-deoxycytidine in DNA + S-adenosyl-L-homocysteine + H(+)</text>
        <dbReference type="Rhea" id="RHEA:13681"/>
        <dbReference type="Rhea" id="RHEA-COMP:11369"/>
        <dbReference type="Rhea" id="RHEA-COMP:11370"/>
        <dbReference type="ChEBI" id="CHEBI:15378"/>
        <dbReference type="ChEBI" id="CHEBI:57856"/>
        <dbReference type="ChEBI" id="CHEBI:59789"/>
        <dbReference type="ChEBI" id="CHEBI:85452"/>
        <dbReference type="ChEBI" id="CHEBI:85454"/>
        <dbReference type="EC" id="2.1.1.37"/>
    </reaction>
</comment>
<evidence type="ECO:0000256" key="6">
    <source>
        <dbReference type="PROSITE-ProRule" id="PRU01016"/>
    </source>
</evidence>
<evidence type="ECO:0000256" key="7">
    <source>
        <dbReference type="RuleBase" id="RU000416"/>
    </source>
</evidence>
<keyword evidence="2 6" id="KW-0808">Transferase</keyword>
<dbReference type="PROSITE" id="PS00095">
    <property type="entry name" value="C5_MTASE_2"/>
    <property type="match status" value="1"/>
</dbReference>
<evidence type="ECO:0000256" key="4">
    <source>
        <dbReference type="ARBA" id="ARBA00022747"/>
    </source>
</evidence>
<keyword evidence="1 6" id="KW-0489">Methyltransferase</keyword>
<proteinExistence type="inferred from homology"/>
<dbReference type="PANTHER" id="PTHR10629:SF52">
    <property type="entry name" value="DNA (CYTOSINE-5)-METHYLTRANSFERASE 1"/>
    <property type="match status" value="1"/>
</dbReference>
<gene>
    <name evidence="9" type="ORF">ACFPT7_22695</name>
</gene>
<dbReference type="Gene3D" id="3.90.120.10">
    <property type="entry name" value="DNA Methylase, subunit A, domain 2"/>
    <property type="match status" value="1"/>
</dbReference>
<protein>
    <recommendedName>
        <fullName evidence="8">Cytosine-specific methyltransferase</fullName>
        <ecNumber evidence="8">2.1.1.37</ecNumber>
    </recommendedName>
</protein>
<keyword evidence="10" id="KW-1185">Reference proteome</keyword>
<dbReference type="Pfam" id="PF00145">
    <property type="entry name" value="DNA_methylase"/>
    <property type="match status" value="1"/>
</dbReference>
<dbReference type="PRINTS" id="PR00105">
    <property type="entry name" value="C5METTRFRASE"/>
</dbReference>
<dbReference type="EC" id="2.1.1.37" evidence="8"/>
<evidence type="ECO:0000313" key="9">
    <source>
        <dbReference type="EMBL" id="MFC5865132.1"/>
    </source>
</evidence>
<dbReference type="InterPro" id="IPR029063">
    <property type="entry name" value="SAM-dependent_MTases_sf"/>
</dbReference>
<dbReference type="NCBIfam" id="TIGR00675">
    <property type="entry name" value="dcm"/>
    <property type="match status" value="1"/>
</dbReference>
<dbReference type="CDD" id="cd00315">
    <property type="entry name" value="Cyt_C5_DNA_methylase"/>
    <property type="match status" value="1"/>
</dbReference>
<comment type="similarity">
    <text evidence="6 7">Belongs to the class I-like SAM-binding methyltransferase superfamily. C5-methyltransferase family.</text>
</comment>
<accession>A0ABW1ELH1</accession>
<keyword evidence="3 6" id="KW-0949">S-adenosyl-L-methionine</keyword>
<feature type="active site" evidence="6">
    <location>
        <position position="77"/>
    </location>
</feature>
<dbReference type="PROSITE" id="PS51679">
    <property type="entry name" value="SAM_MT_C5"/>
    <property type="match status" value="1"/>
</dbReference>
<dbReference type="Proteomes" id="UP001596091">
    <property type="component" value="Unassembled WGS sequence"/>
</dbReference>
<reference evidence="10" key="1">
    <citation type="journal article" date="2019" name="Int. J. Syst. Evol. Microbiol.">
        <title>The Global Catalogue of Microorganisms (GCM) 10K type strain sequencing project: providing services to taxonomists for standard genome sequencing and annotation.</title>
        <authorList>
            <consortium name="The Broad Institute Genomics Platform"/>
            <consortium name="The Broad Institute Genome Sequencing Center for Infectious Disease"/>
            <person name="Wu L."/>
            <person name="Ma J."/>
        </authorList>
    </citation>
    <scope>NUCLEOTIDE SEQUENCE [LARGE SCALE GENOMIC DNA]</scope>
    <source>
        <strain evidence="10">JCM 4087</strain>
    </source>
</reference>
<dbReference type="RefSeq" id="WP_263342616.1">
    <property type="nucleotide sequence ID" value="NZ_JAGSYH010000015.1"/>
</dbReference>
<dbReference type="PROSITE" id="PS00094">
    <property type="entry name" value="C5_MTASE_1"/>
    <property type="match status" value="1"/>
</dbReference>
<organism evidence="9 10">
    <name type="scientific">Acidicapsa dinghuensis</name>
    <dbReference type="NCBI Taxonomy" id="2218256"/>
    <lineage>
        <taxon>Bacteria</taxon>
        <taxon>Pseudomonadati</taxon>
        <taxon>Acidobacteriota</taxon>
        <taxon>Terriglobia</taxon>
        <taxon>Terriglobales</taxon>
        <taxon>Acidobacteriaceae</taxon>
        <taxon>Acidicapsa</taxon>
    </lineage>
</organism>
<dbReference type="GO" id="GO:0032259">
    <property type="term" value="P:methylation"/>
    <property type="evidence" value="ECO:0007669"/>
    <property type="project" value="UniProtKB-KW"/>
</dbReference>
<dbReference type="InterPro" id="IPR018117">
    <property type="entry name" value="C5_DNA_meth_AS"/>
</dbReference>
<dbReference type="Gene3D" id="3.40.50.150">
    <property type="entry name" value="Vaccinia Virus protein VP39"/>
    <property type="match status" value="1"/>
</dbReference>
<dbReference type="InterPro" id="IPR050390">
    <property type="entry name" value="C5-Methyltransferase"/>
</dbReference>
<evidence type="ECO:0000256" key="5">
    <source>
        <dbReference type="ARBA" id="ARBA00047422"/>
    </source>
</evidence>
<dbReference type="GO" id="GO:0003886">
    <property type="term" value="F:DNA (cytosine-5-)-methyltransferase activity"/>
    <property type="evidence" value="ECO:0007669"/>
    <property type="project" value="UniProtKB-EC"/>
</dbReference>
<dbReference type="EMBL" id="JBHSPH010000014">
    <property type="protein sequence ID" value="MFC5865132.1"/>
    <property type="molecule type" value="Genomic_DNA"/>
</dbReference>
<evidence type="ECO:0000313" key="10">
    <source>
        <dbReference type="Proteomes" id="UP001596091"/>
    </source>
</evidence>
<evidence type="ECO:0000256" key="3">
    <source>
        <dbReference type="ARBA" id="ARBA00022691"/>
    </source>
</evidence>
<evidence type="ECO:0000256" key="8">
    <source>
        <dbReference type="RuleBase" id="RU000417"/>
    </source>
</evidence>
<comment type="caution">
    <text evidence="9">The sequence shown here is derived from an EMBL/GenBank/DDBJ whole genome shotgun (WGS) entry which is preliminary data.</text>
</comment>
<name>A0ABW1ELH1_9BACT</name>
<evidence type="ECO:0000256" key="1">
    <source>
        <dbReference type="ARBA" id="ARBA00022603"/>
    </source>
</evidence>
<dbReference type="InterPro" id="IPR031303">
    <property type="entry name" value="C5_meth_CS"/>
</dbReference>
<sequence length="321" mass="35160">MKSSLTTLELCAGAGGEALGLEQAGIEHAGLIEIDPHACKTLRYNRPHWNVMQGDLRAFTDMSSFKGVDIVSGGLPCPPFSKAGKQLGDQDERNLFPVAIDIIDQIRPRAVMIENVRGILDAVFADYRTYIAGSLKKLGYKPDWRLLNSSEFGVPQLRPRVVFVAIQNDHADSFSWPKPFVERPKTAGETLYDLMAANGWKGVKAWKERADEIAPTIVGGSTKHGGPDLGPTRAKRAWAQLGVNAHTIAEEAPDKDFVGMPRLTVRMVARLQGFPDGWIFSGRKTNAYRQVGNAFPPPVACAVAAQIVKSLITRRLFQVAI</sequence>